<dbReference type="PATRIC" id="fig|1240678.4.peg.5260"/>
<accession>A0A0D7CJX5</accession>
<dbReference type="Proteomes" id="UP000032458">
    <property type="component" value="Unassembled WGS sequence"/>
</dbReference>
<comment type="caution">
    <text evidence="1">The sequence shown here is derived from an EMBL/GenBank/DDBJ whole genome shotgun (WGS) entry which is preliminary data.</text>
</comment>
<evidence type="ECO:0000313" key="1">
    <source>
        <dbReference type="EMBL" id="KIZ15707.1"/>
    </source>
</evidence>
<organism evidence="1 2">
    <name type="scientific">Streptomyces natalensis ATCC 27448</name>
    <dbReference type="NCBI Taxonomy" id="1240678"/>
    <lineage>
        <taxon>Bacteria</taxon>
        <taxon>Bacillati</taxon>
        <taxon>Actinomycetota</taxon>
        <taxon>Actinomycetes</taxon>
        <taxon>Kitasatosporales</taxon>
        <taxon>Streptomycetaceae</taxon>
        <taxon>Streptomyces</taxon>
    </lineage>
</organism>
<gene>
    <name evidence="1" type="ORF">SNA_24820</name>
</gene>
<evidence type="ECO:0000313" key="2">
    <source>
        <dbReference type="Proteomes" id="UP000032458"/>
    </source>
</evidence>
<keyword evidence="2" id="KW-1185">Reference proteome</keyword>
<sequence length="121" mass="13270">MASQSAPTAAPSTAHVLRQRYASRLPASLDDLTGPTHGRIELPLHVAWSGLRTYNLDQPRQRMSYYRTVLAEGQHDDLTALLDAGLLVSLWPVLRTLISRHIREVWETAFPALADGASAAA</sequence>
<dbReference type="RefSeq" id="WP_030063238.1">
    <property type="nucleotide sequence ID" value="NZ_JRKI01000031.1"/>
</dbReference>
<name>A0A0D7CJX5_9ACTN</name>
<proteinExistence type="predicted"/>
<dbReference type="AlphaFoldDB" id="A0A0D7CJX5"/>
<protein>
    <submittedName>
        <fullName evidence="1">Uncharacterized protein</fullName>
    </submittedName>
</protein>
<dbReference type="EMBL" id="JRKI01000031">
    <property type="protein sequence ID" value="KIZ15707.1"/>
    <property type="molecule type" value="Genomic_DNA"/>
</dbReference>
<reference evidence="1 2" key="1">
    <citation type="submission" date="2014-09" db="EMBL/GenBank/DDBJ databases">
        <title>Draft genome sequence of Streptomyces natalensis ATCC 27448, producer of the antifungal pimaricin.</title>
        <authorList>
            <person name="Mendes M.V."/>
            <person name="Beites T."/>
            <person name="Pires S."/>
            <person name="Santos C.L."/>
            <person name="Moradas-Ferreira P."/>
        </authorList>
    </citation>
    <scope>NUCLEOTIDE SEQUENCE [LARGE SCALE GENOMIC DNA]</scope>
    <source>
        <strain evidence="1 2">ATCC 27448</strain>
    </source>
</reference>